<sequence length="486" mass="52088">MPTTTSSHQTAATCPHTPPQFKKVHFIGIGGAGMSGIALVLHERGFEVSGSDLKTSRYIRRLLAAGIPIRIGHEASAIDEITPDVVVVSTAIPESNPELVRARELGIPVWPRAKMLSVLSCGQTTIAVAGTHGKTTTSSMCATMLDRMSLDPSFLIGGIVEGYETNGRNGNGAYFVCEADESDSSFLFLHPHIAVVTNVEADHLDHYGSLAEIEDTFCEFMSLVGEAGVVVVCGDDARLAELAARTGRRFVTYGFHETNDVIVQAQASAPESASTFELIFPQGEKHTVEIHSNPGRHNMLNAAAALTVAHELGLDTVAAARALSSFEGVRRRFTRIGEIRGVSIVDDYGHHPTEIKATLKAAASLGYEHVCVVFQPHRYSRLEALLDGFADAFADADRLILIDVFPAGEMPIPGVTSKMLADTVAERHPNLTVRYAQDRTELMAAIDELAGAGDVLITMGAGDVTTVGPEYLERAAEMLASDQDTH</sequence>
<accession>A0ABS7MKL3</accession>
<dbReference type="PANTHER" id="PTHR43445:SF3">
    <property type="entry name" value="UDP-N-ACETYLMURAMATE--L-ALANINE LIGASE"/>
    <property type="match status" value="1"/>
</dbReference>
<protein>
    <recommendedName>
        <fullName evidence="3 14">UDP-N-acetylmuramate--L-alanine ligase</fullName>
        <ecNumber evidence="3 14">6.3.2.8</ecNumber>
    </recommendedName>
    <alternativeName>
        <fullName evidence="14">UDP-N-acetylmuramoyl-L-alanine synthetase</fullName>
    </alternativeName>
</protein>
<dbReference type="Pfam" id="PF02875">
    <property type="entry name" value="Mur_ligase_C"/>
    <property type="match status" value="1"/>
</dbReference>
<dbReference type="Proteomes" id="UP000700908">
    <property type="component" value="Unassembled WGS sequence"/>
</dbReference>
<feature type="domain" description="Mur ligase central" evidence="17">
    <location>
        <begin position="128"/>
        <end position="309"/>
    </location>
</feature>
<dbReference type="HAMAP" id="MF_00046">
    <property type="entry name" value="MurC"/>
    <property type="match status" value="1"/>
</dbReference>
<evidence type="ECO:0000256" key="8">
    <source>
        <dbReference type="ARBA" id="ARBA00022840"/>
    </source>
</evidence>
<evidence type="ECO:0000256" key="13">
    <source>
        <dbReference type="ARBA" id="ARBA00047833"/>
    </source>
</evidence>
<feature type="domain" description="Mur ligase C-terminal" evidence="16">
    <location>
        <begin position="331"/>
        <end position="462"/>
    </location>
</feature>
<keyword evidence="9 14" id="KW-0133">Cell shape</keyword>
<evidence type="ECO:0000256" key="14">
    <source>
        <dbReference type="HAMAP-Rule" id="MF_00046"/>
    </source>
</evidence>
<evidence type="ECO:0000256" key="1">
    <source>
        <dbReference type="ARBA" id="ARBA00004496"/>
    </source>
</evidence>
<evidence type="ECO:0000256" key="4">
    <source>
        <dbReference type="ARBA" id="ARBA00022490"/>
    </source>
</evidence>
<dbReference type="InterPro" id="IPR000713">
    <property type="entry name" value="Mur_ligase_N"/>
</dbReference>
<dbReference type="Pfam" id="PF01225">
    <property type="entry name" value="Mur_ligase"/>
    <property type="match status" value="1"/>
</dbReference>
<dbReference type="PANTHER" id="PTHR43445">
    <property type="entry name" value="UDP-N-ACETYLMURAMATE--L-ALANINE LIGASE-RELATED"/>
    <property type="match status" value="1"/>
</dbReference>
<evidence type="ECO:0000256" key="3">
    <source>
        <dbReference type="ARBA" id="ARBA00012211"/>
    </source>
</evidence>
<dbReference type="Pfam" id="PF08245">
    <property type="entry name" value="Mur_ligase_M"/>
    <property type="match status" value="1"/>
</dbReference>
<evidence type="ECO:0000256" key="10">
    <source>
        <dbReference type="ARBA" id="ARBA00022984"/>
    </source>
</evidence>
<dbReference type="InterPro" id="IPR036565">
    <property type="entry name" value="Mur-like_cat_sf"/>
</dbReference>
<dbReference type="GO" id="GO:0008763">
    <property type="term" value="F:UDP-N-acetylmuramate-L-alanine ligase activity"/>
    <property type="evidence" value="ECO:0007669"/>
    <property type="project" value="UniProtKB-EC"/>
</dbReference>
<feature type="domain" description="Mur ligase N-terminal catalytic" evidence="15">
    <location>
        <begin position="23"/>
        <end position="121"/>
    </location>
</feature>
<dbReference type="Gene3D" id="3.90.190.20">
    <property type="entry name" value="Mur ligase, C-terminal domain"/>
    <property type="match status" value="1"/>
</dbReference>
<evidence type="ECO:0000256" key="6">
    <source>
        <dbReference type="ARBA" id="ARBA00022618"/>
    </source>
</evidence>
<evidence type="ECO:0000256" key="7">
    <source>
        <dbReference type="ARBA" id="ARBA00022741"/>
    </source>
</evidence>
<dbReference type="NCBIfam" id="TIGR01082">
    <property type="entry name" value="murC"/>
    <property type="match status" value="1"/>
</dbReference>
<dbReference type="InterPro" id="IPR013221">
    <property type="entry name" value="Mur_ligase_cen"/>
</dbReference>
<dbReference type="SUPFAM" id="SSF51984">
    <property type="entry name" value="MurCD N-terminal domain"/>
    <property type="match status" value="1"/>
</dbReference>
<dbReference type="InterPro" id="IPR036615">
    <property type="entry name" value="Mur_ligase_C_dom_sf"/>
</dbReference>
<keyword evidence="4 14" id="KW-0963">Cytoplasm</keyword>
<comment type="function">
    <text evidence="14">Cell wall formation.</text>
</comment>
<keyword evidence="19" id="KW-1185">Reference proteome</keyword>
<proteinExistence type="inferred from homology"/>
<evidence type="ECO:0000259" key="15">
    <source>
        <dbReference type="Pfam" id="PF01225"/>
    </source>
</evidence>
<keyword evidence="12 14" id="KW-0961">Cell wall biogenesis/degradation</keyword>
<keyword evidence="11 14" id="KW-0131">Cell cycle</keyword>
<evidence type="ECO:0000256" key="12">
    <source>
        <dbReference type="ARBA" id="ARBA00023316"/>
    </source>
</evidence>
<dbReference type="Gene3D" id="3.40.50.720">
    <property type="entry name" value="NAD(P)-binding Rossmann-like Domain"/>
    <property type="match status" value="1"/>
</dbReference>
<dbReference type="SUPFAM" id="SSF53244">
    <property type="entry name" value="MurD-like peptide ligases, peptide-binding domain"/>
    <property type="match status" value="1"/>
</dbReference>
<comment type="pathway">
    <text evidence="2 14">Cell wall biogenesis; peptidoglycan biosynthesis.</text>
</comment>
<dbReference type="EMBL" id="JAIMFO010000007">
    <property type="protein sequence ID" value="MBY4797909.1"/>
    <property type="molecule type" value="Genomic_DNA"/>
</dbReference>
<evidence type="ECO:0000256" key="5">
    <source>
        <dbReference type="ARBA" id="ARBA00022598"/>
    </source>
</evidence>
<evidence type="ECO:0000256" key="2">
    <source>
        <dbReference type="ARBA" id="ARBA00004752"/>
    </source>
</evidence>
<dbReference type="InterPro" id="IPR004101">
    <property type="entry name" value="Mur_ligase_C"/>
</dbReference>
<comment type="similarity">
    <text evidence="14">Belongs to the MurCDEF family.</text>
</comment>
<dbReference type="RefSeq" id="WP_222199634.1">
    <property type="nucleotide sequence ID" value="NZ_JAIMFO010000007.1"/>
</dbReference>
<organism evidence="18 19">
    <name type="scientific">Collinsella ureilytica</name>
    <dbReference type="NCBI Taxonomy" id="2869515"/>
    <lineage>
        <taxon>Bacteria</taxon>
        <taxon>Bacillati</taxon>
        <taxon>Actinomycetota</taxon>
        <taxon>Coriobacteriia</taxon>
        <taxon>Coriobacteriales</taxon>
        <taxon>Coriobacteriaceae</taxon>
        <taxon>Collinsella</taxon>
    </lineage>
</organism>
<keyword evidence="8 14" id="KW-0067">ATP-binding</keyword>
<keyword evidence="10 14" id="KW-0573">Peptidoglycan synthesis</keyword>
<comment type="caution">
    <text evidence="18">The sequence shown here is derived from an EMBL/GenBank/DDBJ whole genome shotgun (WGS) entry which is preliminary data.</text>
</comment>
<dbReference type="Gene3D" id="3.40.1190.10">
    <property type="entry name" value="Mur-like, catalytic domain"/>
    <property type="match status" value="1"/>
</dbReference>
<comment type="subcellular location">
    <subcellularLocation>
        <location evidence="1 14">Cytoplasm</location>
    </subcellularLocation>
</comment>
<evidence type="ECO:0000256" key="11">
    <source>
        <dbReference type="ARBA" id="ARBA00023306"/>
    </source>
</evidence>
<dbReference type="SUPFAM" id="SSF53623">
    <property type="entry name" value="MurD-like peptide ligases, catalytic domain"/>
    <property type="match status" value="1"/>
</dbReference>
<evidence type="ECO:0000259" key="17">
    <source>
        <dbReference type="Pfam" id="PF08245"/>
    </source>
</evidence>
<evidence type="ECO:0000313" key="19">
    <source>
        <dbReference type="Proteomes" id="UP000700908"/>
    </source>
</evidence>
<dbReference type="EC" id="6.3.2.8" evidence="3 14"/>
<evidence type="ECO:0000259" key="16">
    <source>
        <dbReference type="Pfam" id="PF02875"/>
    </source>
</evidence>
<keyword evidence="5 14" id="KW-0436">Ligase</keyword>
<gene>
    <name evidence="14 18" type="primary">murC</name>
    <name evidence="18" type="ORF">K6V98_06045</name>
</gene>
<keyword evidence="6 14" id="KW-0132">Cell division</keyword>
<feature type="binding site" evidence="14">
    <location>
        <begin position="130"/>
        <end position="136"/>
    </location>
    <ligand>
        <name>ATP</name>
        <dbReference type="ChEBI" id="CHEBI:30616"/>
    </ligand>
</feature>
<comment type="catalytic activity">
    <reaction evidence="13 14">
        <text>UDP-N-acetyl-alpha-D-muramate + L-alanine + ATP = UDP-N-acetyl-alpha-D-muramoyl-L-alanine + ADP + phosphate + H(+)</text>
        <dbReference type="Rhea" id="RHEA:23372"/>
        <dbReference type="ChEBI" id="CHEBI:15378"/>
        <dbReference type="ChEBI" id="CHEBI:30616"/>
        <dbReference type="ChEBI" id="CHEBI:43474"/>
        <dbReference type="ChEBI" id="CHEBI:57972"/>
        <dbReference type="ChEBI" id="CHEBI:70757"/>
        <dbReference type="ChEBI" id="CHEBI:83898"/>
        <dbReference type="ChEBI" id="CHEBI:456216"/>
        <dbReference type="EC" id="6.3.2.8"/>
    </reaction>
</comment>
<dbReference type="InterPro" id="IPR005758">
    <property type="entry name" value="UDP-N-AcMur_Ala_ligase_MurC"/>
</dbReference>
<dbReference type="InterPro" id="IPR050061">
    <property type="entry name" value="MurCDEF_pg_biosynth"/>
</dbReference>
<keyword evidence="7 14" id="KW-0547">Nucleotide-binding</keyword>
<evidence type="ECO:0000256" key="9">
    <source>
        <dbReference type="ARBA" id="ARBA00022960"/>
    </source>
</evidence>
<name>A0ABS7MKL3_9ACTN</name>
<evidence type="ECO:0000313" key="18">
    <source>
        <dbReference type="EMBL" id="MBY4797909.1"/>
    </source>
</evidence>
<reference evidence="18 19" key="1">
    <citation type="submission" date="2021-08" db="EMBL/GenBank/DDBJ databases">
        <title>Collinsella faecalis sp. nov. isolated from swine faeces.</title>
        <authorList>
            <person name="Oh B.S."/>
            <person name="Lee J.H."/>
        </authorList>
    </citation>
    <scope>NUCLEOTIDE SEQUENCE [LARGE SCALE GENOMIC DNA]</scope>
    <source>
        <strain evidence="18 19">AGMB00827</strain>
    </source>
</reference>